<feature type="compositionally biased region" description="Low complexity" evidence="1">
    <location>
        <begin position="8"/>
        <end position="17"/>
    </location>
</feature>
<evidence type="ECO:0000256" key="1">
    <source>
        <dbReference type="SAM" id="MobiDB-lite"/>
    </source>
</evidence>
<reference evidence="2 3" key="1">
    <citation type="journal article" date="2024" name="bioRxiv">
        <title>A reference genome for Trichogramma kaykai: A tiny desert-dwelling parasitoid wasp with competing sex-ratio distorters.</title>
        <authorList>
            <person name="Culotta J."/>
            <person name="Lindsey A.R."/>
        </authorList>
    </citation>
    <scope>NUCLEOTIDE SEQUENCE [LARGE SCALE GENOMIC DNA]</scope>
    <source>
        <strain evidence="2 3">KSX58</strain>
    </source>
</reference>
<feature type="compositionally biased region" description="Polar residues" evidence="1">
    <location>
        <begin position="281"/>
        <end position="316"/>
    </location>
</feature>
<organism evidence="2 3">
    <name type="scientific">Trichogramma kaykai</name>
    <dbReference type="NCBI Taxonomy" id="54128"/>
    <lineage>
        <taxon>Eukaryota</taxon>
        <taxon>Metazoa</taxon>
        <taxon>Ecdysozoa</taxon>
        <taxon>Arthropoda</taxon>
        <taxon>Hexapoda</taxon>
        <taxon>Insecta</taxon>
        <taxon>Pterygota</taxon>
        <taxon>Neoptera</taxon>
        <taxon>Endopterygota</taxon>
        <taxon>Hymenoptera</taxon>
        <taxon>Apocrita</taxon>
        <taxon>Proctotrupomorpha</taxon>
        <taxon>Chalcidoidea</taxon>
        <taxon>Trichogrammatidae</taxon>
        <taxon>Trichogramma</taxon>
    </lineage>
</organism>
<dbReference type="EMBL" id="JBJJXI010000015">
    <property type="protein sequence ID" value="KAL3407152.1"/>
    <property type="molecule type" value="Genomic_DNA"/>
</dbReference>
<protein>
    <submittedName>
        <fullName evidence="2">Uncharacterized protein</fullName>
    </submittedName>
</protein>
<comment type="caution">
    <text evidence="2">The sequence shown here is derived from an EMBL/GenBank/DDBJ whole genome shotgun (WGS) entry which is preliminary data.</text>
</comment>
<feature type="compositionally biased region" description="Polar residues" evidence="1">
    <location>
        <begin position="18"/>
        <end position="32"/>
    </location>
</feature>
<gene>
    <name evidence="2" type="ORF">TKK_000699</name>
</gene>
<accession>A0ABD2XP87</accession>
<dbReference type="AlphaFoldDB" id="A0ABD2XP87"/>
<feature type="region of interest" description="Disordered" evidence="1">
    <location>
        <begin position="257"/>
        <end position="350"/>
    </location>
</feature>
<feature type="region of interest" description="Disordered" evidence="1">
    <location>
        <begin position="366"/>
        <end position="386"/>
    </location>
</feature>
<keyword evidence="3" id="KW-1185">Reference proteome</keyword>
<feature type="compositionally biased region" description="Low complexity" evidence="1">
    <location>
        <begin position="327"/>
        <end position="350"/>
    </location>
</feature>
<name>A0ABD2XP87_9HYME</name>
<evidence type="ECO:0000313" key="2">
    <source>
        <dbReference type="EMBL" id="KAL3407152.1"/>
    </source>
</evidence>
<evidence type="ECO:0000313" key="3">
    <source>
        <dbReference type="Proteomes" id="UP001627154"/>
    </source>
</evidence>
<sequence length="386" mass="43518">MKKFNAGQQQQQQIQQQHSTVETSYNTGKNELTNSNSNNNTPLVPIVYYRENIPGPYSVWVRSTVSNKEVSQFKIGSLVCRRYDSIKNICRRSRTKIEIIVTSRTQANALANDTSFKKHDLETYVPGFRRTRKGVIKGIDLEFSDQDILDGIICSGPMKVMEVRRMSRKNKQQSTQDVNGSKWIPTKSIVCTIEGQKLPEHVYVFGVRVRVEPQEGLSGINHKSIDSSCPIFIAHKKINNIMAYDNLTFSEAKDAVFPNKSTPPTRSFTDKSVEQYPPLNKESNYSDFNKTNSLENKTTTKIRSTNNQVSNQSPSGKQAMLSHPATSNNNSNNSNKNRTGKSTLATNNTNLASTTRKLYNRLHQEQSNNINGSTRDPLFDVCNPPI</sequence>
<dbReference type="Proteomes" id="UP001627154">
    <property type="component" value="Unassembled WGS sequence"/>
</dbReference>
<feature type="region of interest" description="Disordered" evidence="1">
    <location>
        <begin position="1"/>
        <end position="38"/>
    </location>
</feature>
<proteinExistence type="predicted"/>